<reference evidence="1" key="1">
    <citation type="journal article" date="2019" name="Environ. Microbiol.">
        <title>Fungal ecological strategies reflected in gene transcription - a case study of two litter decomposers.</title>
        <authorList>
            <person name="Barbi F."/>
            <person name="Kohler A."/>
            <person name="Barry K."/>
            <person name="Baskaran P."/>
            <person name="Daum C."/>
            <person name="Fauchery L."/>
            <person name="Ihrmark K."/>
            <person name="Kuo A."/>
            <person name="LaButti K."/>
            <person name="Lipzen A."/>
            <person name="Morin E."/>
            <person name="Grigoriev I.V."/>
            <person name="Henrissat B."/>
            <person name="Lindahl B."/>
            <person name="Martin F."/>
        </authorList>
    </citation>
    <scope>NUCLEOTIDE SEQUENCE</scope>
    <source>
        <strain evidence="1">JB14</strain>
    </source>
</reference>
<gene>
    <name evidence="1" type="ORF">BT96DRAFT_939754</name>
</gene>
<dbReference type="AlphaFoldDB" id="A0A6A4HQ81"/>
<accession>A0A6A4HQ81</accession>
<proteinExistence type="predicted"/>
<organism evidence="1 2">
    <name type="scientific">Gymnopus androsaceus JB14</name>
    <dbReference type="NCBI Taxonomy" id="1447944"/>
    <lineage>
        <taxon>Eukaryota</taxon>
        <taxon>Fungi</taxon>
        <taxon>Dikarya</taxon>
        <taxon>Basidiomycota</taxon>
        <taxon>Agaricomycotina</taxon>
        <taxon>Agaricomycetes</taxon>
        <taxon>Agaricomycetidae</taxon>
        <taxon>Agaricales</taxon>
        <taxon>Marasmiineae</taxon>
        <taxon>Omphalotaceae</taxon>
        <taxon>Gymnopus</taxon>
    </lineage>
</organism>
<evidence type="ECO:0000313" key="2">
    <source>
        <dbReference type="Proteomes" id="UP000799118"/>
    </source>
</evidence>
<sequence length="165" mass="18739">MSVLHRAELSLLGIAFEIINEFSNGLIAIYPVAVTLMLSVNRLALDETFHHNDGTSINNASSSEGASTLVYNWCKDTLVSGSTPVMSTIIIIVMILQLECLSIPRKNEFAQYRLRFWQFERARLEPRKCSAGRGAPVEMMVEHFRGKENGDHPRWIQRQVYWVLG</sequence>
<protein>
    <submittedName>
        <fullName evidence="1">Uncharacterized protein</fullName>
    </submittedName>
</protein>
<name>A0A6A4HQ81_9AGAR</name>
<dbReference type="EMBL" id="ML769475">
    <property type="protein sequence ID" value="KAE9398945.1"/>
    <property type="molecule type" value="Genomic_DNA"/>
</dbReference>
<keyword evidence="2" id="KW-1185">Reference proteome</keyword>
<evidence type="ECO:0000313" key="1">
    <source>
        <dbReference type="EMBL" id="KAE9398945.1"/>
    </source>
</evidence>
<dbReference type="Proteomes" id="UP000799118">
    <property type="component" value="Unassembled WGS sequence"/>
</dbReference>